<dbReference type="SUPFAM" id="SSF56219">
    <property type="entry name" value="DNase I-like"/>
    <property type="match status" value="1"/>
</dbReference>
<dbReference type="Proteomes" id="UP000694546">
    <property type="component" value="Chromosome 4"/>
</dbReference>
<evidence type="ECO:0000256" key="2">
    <source>
        <dbReference type="SAM" id="Phobius"/>
    </source>
</evidence>
<dbReference type="GeneTree" id="ENSGT01020000230367"/>
<feature type="region of interest" description="Disordered" evidence="1">
    <location>
        <begin position="521"/>
        <end position="549"/>
    </location>
</feature>
<evidence type="ECO:0000313" key="5">
    <source>
        <dbReference type="Proteomes" id="UP000694546"/>
    </source>
</evidence>
<dbReference type="Pfam" id="PF09004">
    <property type="entry name" value="ALKBH8_N"/>
    <property type="match status" value="1"/>
</dbReference>
<dbReference type="Pfam" id="PF00078">
    <property type="entry name" value="RVT_1"/>
    <property type="match status" value="1"/>
</dbReference>
<dbReference type="PROSITE" id="PS50878">
    <property type="entry name" value="RT_POL"/>
    <property type="match status" value="1"/>
</dbReference>
<feature type="transmembrane region" description="Helical" evidence="2">
    <location>
        <begin position="18"/>
        <end position="40"/>
    </location>
</feature>
<evidence type="ECO:0000256" key="1">
    <source>
        <dbReference type="SAM" id="MobiDB-lite"/>
    </source>
</evidence>
<dbReference type="InterPro" id="IPR000477">
    <property type="entry name" value="RT_dom"/>
</dbReference>
<accession>A0A8C5FLK6</accession>
<reference evidence="4" key="1">
    <citation type="submission" date="2025-08" db="UniProtKB">
        <authorList>
            <consortium name="Ensembl"/>
        </authorList>
    </citation>
    <scope>IDENTIFICATION</scope>
</reference>
<feature type="compositionally biased region" description="Basic residues" evidence="1">
    <location>
        <begin position="102"/>
        <end position="120"/>
    </location>
</feature>
<keyword evidence="5" id="KW-1185">Reference proteome</keyword>
<sequence length="1004" mass="113870">MAPPEADVFVRSAVECRVFLLFCVYLAFSTFTFPACHALLTYSRQALLEIDSTHSLSDFSGSIPQELQNIIRYHGNHHHNYHQSREDPESPGSSELADPRIARRRRRHKRGRGGLHARLKARASRPPLPSLLLANVRSLENKRDELRARITTHREVRECCALIFTETWLSDKVSDCAFQLQTHSVHRADRTAASGKVKGGGVCVFINNSWCGDVRTVHKHCSPDVEFLLLRCRPYYLPREFTAVFLAAIYIPPRANSTAALSELYDVISAHETAHPDAAFIAAGDFNHCNLKTVFPKIFQHVDIPTRDKNTLDHVYSSIRGAYRAAPRPHFGHSDHISLFLYPAYRQRLKQTNLVTKQVKRWTPDTESILQDCFAQTDWDVFKAAATLEDSSVSIQDYAEYVTGYISTCVDNIVLTIQVKRFPNQKPWINSQVRHMLRARSIAFKSGNETEYKAAKYALEKAIRAAKRQYRVKLDGFYSAADSGRMWQGLQHITDYRTTTSTISSTDSLPDDLNTFYTRFETSSPTTERRPSHTRSTLPLSPPPTVSSGQVHRVLRNINPRKAAGPDNIPGRALRACANELADVLTSIFNLSISLCTVPSCFKTTTIIPVPKKSPPSCLNDYRPIALTPIIMQCFERVVLTHIQGRIPDTLDPLQYAYRPNRSTSDAVAAVLHYSLSHLENKDSYIRTLFVDYSSAFNTVIPHKLTDKLSTLGLHPTICDWLQDFLTGRPQSVRIGNRTSASIITNIGTPQGCVLSPILYTLFTHDCVASHIDNTILKFADDTAVIGRITGGDEAAYRREVASLVSWCEDNNLTLNKDKTKEMIVDLRKKRSPHRPLFIGELEVERVSSFKYLGVHISDDLTWTLNTTQLVKKAQQRLYFLRRLRKFGMSPEILRNFYSCIVESILTGCITVWYGSTSALDRRRLQRVVKTAERIIRTPLPSLQSIYHCRVHRRAATILKDNTHPQHGLFTLLPSGRRYRSMKSKTSRLKNSFFPTALRLLNNR</sequence>
<keyword evidence="2" id="KW-0472">Membrane</keyword>
<dbReference type="InterPro" id="IPR036691">
    <property type="entry name" value="Endo/exonu/phosph_ase_sf"/>
</dbReference>
<organism evidence="4 5">
    <name type="scientific">Gadus morhua</name>
    <name type="common">Atlantic cod</name>
    <dbReference type="NCBI Taxonomy" id="8049"/>
    <lineage>
        <taxon>Eukaryota</taxon>
        <taxon>Metazoa</taxon>
        <taxon>Chordata</taxon>
        <taxon>Craniata</taxon>
        <taxon>Vertebrata</taxon>
        <taxon>Euteleostomi</taxon>
        <taxon>Actinopterygii</taxon>
        <taxon>Neopterygii</taxon>
        <taxon>Teleostei</taxon>
        <taxon>Neoteleostei</taxon>
        <taxon>Acanthomorphata</taxon>
        <taxon>Zeiogadaria</taxon>
        <taxon>Gadariae</taxon>
        <taxon>Gadiformes</taxon>
        <taxon>Gadoidei</taxon>
        <taxon>Gadidae</taxon>
        <taxon>Gadus</taxon>
    </lineage>
</organism>
<dbReference type="InterPro" id="IPR043502">
    <property type="entry name" value="DNA/RNA_pol_sf"/>
</dbReference>
<feature type="domain" description="Reverse transcriptase" evidence="3">
    <location>
        <begin position="591"/>
        <end position="857"/>
    </location>
</feature>
<proteinExistence type="predicted"/>
<evidence type="ECO:0000259" key="3">
    <source>
        <dbReference type="PROSITE" id="PS50878"/>
    </source>
</evidence>
<keyword evidence="2" id="KW-0812">Transmembrane</keyword>
<keyword evidence="2" id="KW-1133">Transmembrane helix</keyword>
<dbReference type="AlphaFoldDB" id="A0A8C5FLK6"/>
<dbReference type="CDD" id="cd01650">
    <property type="entry name" value="RT_nLTR_like"/>
    <property type="match status" value="1"/>
</dbReference>
<dbReference type="GO" id="GO:0008168">
    <property type="term" value="F:methyltransferase activity"/>
    <property type="evidence" value="ECO:0007669"/>
    <property type="project" value="InterPro"/>
</dbReference>
<dbReference type="GO" id="GO:0016706">
    <property type="term" value="F:2-oxoglutarate-dependent dioxygenase activity"/>
    <property type="evidence" value="ECO:0007669"/>
    <property type="project" value="InterPro"/>
</dbReference>
<dbReference type="SUPFAM" id="SSF56672">
    <property type="entry name" value="DNA/RNA polymerases"/>
    <property type="match status" value="1"/>
</dbReference>
<dbReference type="Gene3D" id="3.60.10.10">
    <property type="entry name" value="Endonuclease/exonuclease/phosphatase"/>
    <property type="match status" value="1"/>
</dbReference>
<dbReference type="PANTHER" id="PTHR47510:SF3">
    <property type="entry name" value="ENDO_EXONUCLEASE_PHOSPHATASE DOMAIN-CONTAINING PROTEIN"/>
    <property type="match status" value="1"/>
</dbReference>
<name>A0A8C5FLK6_GADMO</name>
<evidence type="ECO:0000313" key="4">
    <source>
        <dbReference type="Ensembl" id="ENSGMOP00000045560.1"/>
    </source>
</evidence>
<protein>
    <recommendedName>
        <fullName evidence="3">Reverse transcriptase domain-containing protein</fullName>
    </recommendedName>
</protein>
<dbReference type="PANTHER" id="PTHR47510">
    <property type="entry name" value="REVERSE TRANSCRIPTASE DOMAIN-CONTAINING PROTEIN"/>
    <property type="match status" value="1"/>
</dbReference>
<dbReference type="InterPro" id="IPR015095">
    <property type="entry name" value="AlkB_hom8_N"/>
</dbReference>
<feature type="region of interest" description="Disordered" evidence="1">
    <location>
        <begin position="79"/>
        <end position="120"/>
    </location>
</feature>
<dbReference type="Ensembl" id="ENSGMOT00000045628.1">
    <property type="protein sequence ID" value="ENSGMOP00000045560.1"/>
    <property type="gene ID" value="ENSGMOG00000023586.1"/>
</dbReference>
<reference evidence="4" key="2">
    <citation type="submission" date="2025-09" db="UniProtKB">
        <authorList>
            <consortium name="Ensembl"/>
        </authorList>
    </citation>
    <scope>IDENTIFICATION</scope>
</reference>